<evidence type="ECO:0000256" key="1">
    <source>
        <dbReference type="ARBA" id="ARBA00006484"/>
    </source>
</evidence>
<dbReference type="SUPFAM" id="SSF51735">
    <property type="entry name" value="NAD(P)-binding Rossmann-fold domains"/>
    <property type="match status" value="1"/>
</dbReference>
<keyword evidence="2" id="KW-0560">Oxidoreductase</keyword>
<dbReference type="PRINTS" id="PR00081">
    <property type="entry name" value="GDHRDH"/>
</dbReference>
<protein>
    <submittedName>
        <fullName evidence="3">NAD(P)-dependent dehydrogenase (Short-subunit alcohol dehydrogenase family)</fullName>
    </submittedName>
</protein>
<dbReference type="PROSITE" id="PS00061">
    <property type="entry name" value="ADH_SHORT"/>
    <property type="match status" value="1"/>
</dbReference>
<proteinExistence type="inferred from homology"/>
<dbReference type="PANTHER" id="PTHR43669">
    <property type="entry name" value="5-KETO-D-GLUCONATE 5-REDUCTASE"/>
    <property type="match status" value="1"/>
</dbReference>
<dbReference type="Pfam" id="PF00106">
    <property type="entry name" value="adh_short"/>
    <property type="match status" value="1"/>
</dbReference>
<dbReference type="InterPro" id="IPR036291">
    <property type="entry name" value="NAD(P)-bd_dom_sf"/>
</dbReference>
<keyword evidence="4" id="KW-1185">Reference proteome</keyword>
<dbReference type="AlphaFoldDB" id="A0A7W7I264"/>
<gene>
    <name evidence="3" type="ORF">BJ971_005543</name>
</gene>
<dbReference type="InterPro" id="IPR002347">
    <property type="entry name" value="SDR_fam"/>
</dbReference>
<accession>A0A7W7I264</accession>
<dbReference type="CDD" id="cd05233">
    <property type="entry name" value="SDR_c"/>
    <property type="match status" value="1"/>
</dbReference>
<dbReference type="RefSeq" id="WP_184996113.1">
    <property type="nucleotide sequence ID" value="NZ_BOMK01000025.1"/>
</dbReference>
<sequence length="260" mass="27326">MPVVGQRVVVTGAGHGIGRALATRLAAEGAQVVVNDLDAAAATRVADDIGGHAVIGDAASEAGVTALVDAARHHLGGIDIWFANAGIDRGEGLQASEADWAAALDVNVLAHVRAARLLVPEWLERGAGRFVVTASAAGLLTMLGSPTYSVSKHAAVAFAEWLSATYRHRGVVVQAICPQGVRTRMLDNAGPLQELLSHDTAIAPEEVAEAMWQALADDRFLVLPHPEVAGYYANRAVQTDRWLAGMNKLQRRLEAKGITA</sequence>
<organism evidence="3 4">
    <name type="scientific">Actinoplanes digitatis</name>
    <dbReference type="NCBI Taxonomy" id="1868"/>
    <lineage>
        <taxon>Bacteria</taxon>
        <taxon>Bacillati</taxon>
        <taxon>Actinomycetota</taxon>
        <taxon>Actinomycetes</taxon>
        <taxon>Micromonosporales</taxon>
        <taxon>Micromonosporaceae</taxon>
        <taxon>Actinoplanes</taxon>
    </lineage>
</organism>
<comment type="similarity">
    <text evidence="1">Belongs to the short-chain dehydrogenases/reductases (SDR) family.</text>
</comment>
<dbReference type="PANTHER" id="PTHR43669:SF8">
    <property type="entry name" value="SHORT-CHAIN TYPE DEHYDROGENASE_REDUCTASE-RELATED"/>
    <property type="match status" value="1"/>
</dbReference>
<name>A0A7W7I264_9ACTN</name>
<evidence type="ECO:0000313" key="3">
    <source>
        <dbReference type="EMBL" id="MBB4764987.1"/>
    </source>
</evidence>
<evidence type="ECO:0000313" key="4">
    <source>
        <dbReference type="Proteomes" id="UP000578112"/>
    </source>
</evidence>
<dbReference type="Gene3D" id="3.40.50.720">
    <property type="entry name" value="NAD(P)-binding Rossmann-like Domain"/>
    <property type="match status" value="1"/>
</dbReference>
<reference evidence="3 4" key="1">
    <citation type="submission" date="2020-08" db="EMBL/GenBank/DDBJ databases">
        <title>Sequencing the genomes of 1000 actinobacteria strains.</title>
        <authorList>
            <person name="Klenk H.-P."/>
        </authorList>
    </citation>
    <scope>NUCLEOTIDE SEQUENCE [LARGE SCALE GENOMIC DNA]</scope>
    <source>
        <strain evidence="3 4">DSM 43149</strain>
    </source>
</reference>
<comment type="caution">
    <text evidence="3">The sequence shown here is derived from an EMBL/GenBank/DDBJ whole genome shotgun (WGS) entry which is preliminary data.</text>
</comment>
<dbReference type="EMBL" id="JACHNH010000001">
    <property type="protein sequence ID" value="MBB4764987.1"/>
    <property type="molecule type" value="Genomic_DNA"/>
</dbReference>
<dbReference type="Proteomes" id="UP000578112">
    <property type="component" value="Unassembled WGS sequence"/>
</dbReference>
<dbReference type="GO" id="GO:0016491">
    <property type="term" value="F:oxidoreductase activity"/>
    <property type="evidence" value="ECO:0007669"/>
    <property type="project" value="UniProtKB-KW"/>
</dbReference>
<evidence type="ECO:0000256" key="2">
    <source>
        <dbReference type="ARBA" id="ARBA00023002"/>
    </source>
</evidence>
<dbReference type="InterPro" id="IPR020904">
    <property type="entry name" value="Sc_DH/Rdtase_CS"/>
</dbReference>